<proteinExistence type="inferred from homology"/>
<keyword evidence="6" id="KW-1185">Reference proteome</keyword>
<organism evidence="5 6">
    <name type="scientific">Microdochium trichocladiopsis</name>
    <dbReference type="NCBI Taxonomy" id="1682393"/>
    <lineage>
        <taxon>Eukaryota</taxon>
        <taxon>Fungi</taxon>
        <taxon>Dikarya</taxon>
        <taxon>Ascomycota</taxon>
        <taxon>Pezizomycotina</taxon>
        <taxon>Sordariomycetes</taxon>
        <taxon>Xylariomycetidae</taxon>
        <taxon>Xylariales</taxon>
        <taxon>Microdochiaceae</taxon>
        <taxon>Microdochium</taxon>
    </lineage>
</organism>
<keyword evidence="2" id="KW-0560">Oxidoreductase</keyword>
<keyword evidence="4" id="KW-1133">Transmembrane helix</keyword>
<evidence type="ECO:0000256" key="2">
    <source>
        <dbReference type="ARBA" id="ARBA00023002"/>
    </source>
</evidence>
<dbReference type="AlphaFoldDB" id="A0A9P8XXN6"/>
<dbReference type="PANTHER" id="PTHR33365">
    <property type="entry name" value="YALI0B05434P"/>
    <property type="match status" value="1"/>
</dbReference>
<gene>
    <name evidence="5" type="ORF">B0I36DRAFT_38736</name>
</gene>
<keyword evidence="4" id="KW-0472">Membrane</keyword>
<evidence type="ECO:0000256" key="3">
    <source>
        <dbReference type="ARBA" id="ARBA00035112"/>
    </source>
</evidence>
<dbReference type="GeneID" id="70190714"/>
<keyword evidence="4" id="KW-0812">Transmembrane</keyword>
<feature type="transmembrane region" description="Helical" evidence="4">
    <location>
        <begin position="60"/>
        <end position="83"/>
    </location>
</feature>
<dbReference type="InterPro" id="IPR021765">
    <property type="entry name" value="UstYa-like"/>
</dbReference>
<dbReference type="OrthoDB" id="3687641at2759"/>
<dbReference type="PANTHER" id="PTHR33365:SF11">
    <property type="entry name" value="TAT PATHWAY SIGNAL SEQUENCE"/>
    <property type="match status" value="1"/>
</dbReference>
<dbReference type="Proteomes" id="UP000756346">
    <property type="component" value="Unassembled WGS sequence"/>
</dbReference>
<evidence type="ECO:0000256" key="1">
    <source>
        <dbReference type="ARBA" id="ARBA00004685"/>
    </source>
</evidence>
<comment type="caution">
    <text evidence="5">The sequence shown here is derived from an EMBL/GenBank/DDBJ whole genome shotgun (WGS) entry which is preliminary data.</text>
</comment>
<evidence type="ECO:0008006" key="7">
    <source>
        <dbReference type="Google" id="ProtNLM"/>
    </source>
</evidence>
<comment type="similarity">
    <text evidence="3">Belongs to the ustYa family.</text>
</comment>
<dbReference type="GO" id="GO:0016491">
    <property type="term" value="F:oxidoreductase activity"/>
    <property type="evidence" value="ECO:0007669"/>
    <property type="project" value="UniProtKB-KW"/>
</dbReference>
<evidence type="ECO:0000313" key="5">
    <source>
        <dbReference type="EMBL" id="KAH7018387.1"/>
    </source>
</evidence>
<dbReference type="RefSeq" id="XP_046006654.1">
    <property type="nucleotide sequence ID" value="XM_046161168.1"/>
</dbReference>
<dbReference type="GO" id="GO:0043386">
    <property type="term" value="P:mycotoxin biosynthetic process"/>
    <property type="evidence" value="ECO:0007669"/>
    <property type="project" value="InterPro"/>
</dbReference>
<dbReference type="Pfam" id="PF11807">
    <property type="entry name" value="UstYa"/>
    <property type="match status" value="1"/>
</dbReference>
<protein>
    <recommendedName>
        <fullName evidence="7">Tat pathway signal sequence</fullName>
    </recommendedName>
</protein>
<sequence>MMPSQRASVKYVPVSDGTDIDSFEEDSQTVFDDTASTSALPSKHESQPRIGHTEAIRRPWIIAIFLVSILATAFISGVGGYYYGRVAEKEQHTLDWFCTVDHTFHYRKGFALPPGDESQKYWNLIFPRGRGFIQHPTISPEPHGLAVYHQLHCLDAIRRGYYAAKDGVEPDHNSHAAPGHVRHCIDYLRQSLMCNADTNLEPIDMQLGGVTGFGNERKCRDIVRIMKFADKWRTHNQTIIT</sequence>
<name>A0A9P8XXN6_9PEZI</name>
<evidence type="ECO:0000256" key="4">
    <source>
        <dbReference type="SAM" id="Phobius"/>
    </source>
</evidence>
<comment type="pathway">
    <text evidence="1">Mycotoxin biosynthesis.</text>
</comment>
<accession>A0A9P8XXN6</accession>
<reference evidence="5" key="1">
    <citation type="journal article" date="2021" name="Nat. Commun.">
        <title>Genetic determinants of endophytism in the Arabidopsis root mycobiome.</title>
        <authorList>
            <person name="Mesny F."/>
            <person name="Miyauchi S."/>
            <person name="Thiergart T."/>
            <person name="Pickel B."/>
            <person name="Atanasova L."/>
            <person name="Karlsson M."/>
            <person name="Huettel B."/>
            <person name="Barry K.W."/>
            <person name="Haridas S."/>
            <person name="Chen C."/>
            <person name="Bauer D."/>
            <person name="Andreopoulos W."/>
            <person name="Pangilinan J."/>
            <person name="LaButti K."/>
            <person name="Riley R."/>
            <person name="Lipzen A."/>
            <person name="Clum A."/>
            <person name="Drula E."/>
            <person name="Henrissat B."/>
            <person name="Kohler A."/>
            <person name="Grigoriev I.V."/>
            <person name="Martin F.M."/>
            <person name="Hacquard S."/>
        </authorList>
    </citation>
    <scope>NUCLEOTIDE SEQUENCE</scope>
    <source>
        <strain evidence="5">MPI-CAGE-CH-0230</strain>
    </source>
</reference>
<evidence type="ECO:0000313" key="6">
    <source>
        <dbReference type="Proteomes" id="UP000756346"/>
    </source>
</evidence>
<dbReference type="EMBL" id="JAGTJQ010000011">
    <property type="protein sequence ID" value="KAH7018387.1"/>
    <property type="molecule type" value="Genomic_DNA"/>
</dbReference>